<keyword evidence="2" id="KW-1185">Reference proteome</keyword>
<sequence length="71" mass="8199">MISSKYPSVPILSKLPSQIEAYNLYSGDSRHNAYTANDGMPPEPHRQTRIFFLSLFNHPNYLSSPDLFCWH</sequence>
<name>A0AAI9X5I8_PENTH</name>
<protein>
    <submittedName>
        <fullName evidence="1">Uncharacterized protein</fullName>
    </submittedName>
</protein>
<accession>A0AAI9X5I8</accession>
<dbReference type="Proteomes" id="UP001227192">
    <property type="component" value="Unassembled WGS sequence"/>
</dbReference>
<reference evidence="1" key="1">
    <citation type="submission" date="2015-06" db="EMBL/GenBank/DDBJ databases">
        <authorList>
            <person name="Nguyen H."/>
        </authorList>
    </citation>
    <scope>NUCLEOTIDE SEQUENCE</scope>
    <source>
        <strain evidence="1">DAOM 180753</strain>
    </source>
</reference>
<reference evidence="1" key="2">
    <citation type="journal article" date="2016" name="Fungal Biol.">
        <title>Ochratoxin A production by Penicillium thymicola.</title>
        <authorList>
            <person name="Nguyen H.D.T."/>
            <person name="McMullin D.R."/>
            <person name="Ponomareva E."/>
            <person name="Riley R."/>
            <person name="Pomraning K.R."/>
            <person name="Baker S.E."/>
            <person name="Seifert K.A."/>
        </authorList>
    </citation>
    <scope>NUCLEOTIDE SEQUENCE</scope>
    <source>
        <strain evidence="1">DAOM 180753</strain>
    </source>
</reference>
<proteinExistence type="predicted"/>
<organism evidence="1 2">
    <name type="scientific">Penicillium thymicola</name>
    <dbReference type="NCBI Taxonomy" id="293382"/>
    <lineage>
        <taxon>Eukaryota</taxon>
        <taxon>Fungi</taxon>
        <taxon>Dikarya</taxon>
        <taxon>Ascomycota</taxon>
        <taxon>Pezizomycotina</taxon>
        <taxon>Eurotiomycetes</taxon>
        <taxon>Eurotiomycetidae</taxon>
        <taxon>Eurotiales</taxon>
        <taxon>Aspergillaceae</taxon>
        <taxon>Penicillium</taxon>
    </lineage>
</organism>
<gene>
    <name evidence="1" type="ORF">VN97_g8916</name>
</gene>
<dbReference type="AlphaFoldDB" id="A0AAI9X5I8"/>
<dbReference type="EMBL" id="LACB01000338">
    <property type="protein sequence ID" value="KAJ9484452.1"/>
    <property type="molecule type" value="Genomic_DNA"/>
</dbReference>
<evidence type="ECO:0000313" key="2">
    <source>
        <dbReference type="Proteomes" id="UP001227192"/>
    </source>
</evidence>
<comment type="caution">
    <text evidence="1">The sequence shown here is derived from an EMBL/GenBank/DDBJ whole genome shotgun (WGS) entry which is preliminary data.</text>
</comment>
<evidence type="ECO:0000313" key="1">
    <source>
        <dbReference type="EMBL" id="KAJ9484452.1"/>
    </source>
</evidence>